<comment type="caution">
    <text evidence="1">The sequence shown here is derived from an EMBL/GenBank/DDBJ whole genome shotgun (WGS) entry which is preliminary data.</text>
</comment>
<evidence type="ECO:0000313" key="2">
    <source>
        <dbReference type="Proteomes" id="UP000821845"/>
    </source>
</evidence>
<evidence type="ECO:0000313" key="1">
    <source>
        <dbReference type="EMBL" id="KAH6929236.1"/>
    </source>
</evidence>
<sequence length="370" mass="40541">MGANCLEWLVTATLLEMPRTKKTKPRQSSLLPGCTLGHEQIRYLECLVSELECTVERNCQAVQSAVDRINRSVDMWYDNIIRTVPDEILNRPFRELWDSSVPLPKALPSSITVSTVTPSPTDTELSSDMKPLTATRLRQKAVVASAKAKRAGSQRRSNVSKKKAVDEMPSAAKPPKRARKGSMHTPLLHPRRAAGAPPIVTPKFDIRYPGASLKQNVINEGAGAPLDSSREGVLLEFPANNGEYHKESSEELIADSLGVPLMAVMCNSGMVECPRLNSEVTYSDSSLIQGDATRNDISMVEDCTIHFHEDQLSSGDSDYCSVSCREQEATDEVIDKESQRDTGESTPDMGAKNGFRCDGKGLMRGCSGLR</sequence>
<proteinExistence type="predicted"/>
<dbReference type="EMBL" id="CM023486">
    <property type="protein sequence ID" value="KAH6929236.1"/>
    <property type="molecule type" value="Genomic_DNA"/>
</dbReference>
<dbReference type="Proteomes" id="UP000821845">
    <property type="component" value="Chromosome 6"/>
</dbReference>
<keyword evidence="2" id="KW-1185">Reference proteome</keyword>
<accession>A0ACB7S2Q8</accession>
<protein>
    <submittedName>
        <fullName evidence="1">Uncharacterized protein</fullName>
    </submittedName>
</protein>
<reference evidence="1" key="1">
    <citation type="submission" date="2020-05" db="EMBL/GenBank/DDBJ databases">
        <title>Large-scale comparative analyses of tick genomes elucidate their genetic diversity and vector capacities.</title>
        <authorList>
            <person name="Jia N."/>
            <person name="Wang J."/>
            <person name="Shi W."/>
            <person name="Du L."/>
            <person name="Sun Y."/>
            <person name="Zhan W."/>
            <person name="Jiang J."/>
            <person name="Wang Q."/>
            <person name="Zhang B."/>
            <person name="Ji P."/>
            <person name="Sakyi L.B."/>
            <person name="Cui X."/>
            <person name="Yuan T."/>
            <person name="Jiang B."/>
            <person name="Yang W."/>
            <person name="Lam T.T.-Y."/>
            <person name="Chang Q."/>
            <person name="Ding S."/>
            <person name="Wang X."/>
            <person name="Zhu J."/>
            <person name="Ruan X."/>
            <person name="Zhao L."/>
            <person name="Wei J."/>
            <person name="Que T."/>
            <person name="Du C."/>
            <person name="Cheng J."/>
            <person name="Dai P."/>
            <person name="Han X."/>
            <person name="Huang E."/>
            <person name="Gao Y."/>
            <person name="Liu J."/>
            <person name="Shao H."/>
            <person name="Ye R."/>
            <person name="Li L."/>
            <person name="Wei W."/>
            <person name="Wang X."/>
            <person name="Wang C."/>
            <person name="Yang T."/>
            <person name="Huo Q."/>
            <person name="Li W."/>
            <person name="Guo W."/>
            <person name="Chen H."/>
            <person name="Zhou L."/>
            <person name="Ni X."/>
            <person name="Tian J."/>
            <person name="Zhou Y."/>
            <person name="Sheng Y."/>
            <person name="Liu T."/>
            <person name="Pan Y."/>
            <person name="Xia L."/>
            <person name="Li J."/>
            <person name="Zhao F."/>
            <person name="Cao W."/>
        </authorList>
    </citation>
    <scope>NUCLEOTIDE SEQUENCE</scope>
    <source>
        <strain evidence="1">Hyas-2018</strain>
    </source>
</reference>
<name>A0ACB7S2Q8_HYAAI</name>
<gene>
    <name evidence="1" type="ORF">HPB50_025203</name>
</gene>
<organism evidence="1 2">
    <name type="scientific">Hyalomma asiaticum</name>
    <name type="common">Tick</name>
    <dbReference type="NCBI Taxonomy" id="266040"/>
    <lineage>
        <taxon>Eukaryota</taxon>
        <taxon>Metazoa</taxon>
        <taxon>Ecdysozoa</taxon>
        <taxon>Arthropoda</taxon>
        <taxon>Chelicerata</taxon>
        <taxon>Arachnida</taxon>
        <taxon>Acari</taxon>
        <taxon>Parasitiformes</taxon>
        <taxon>Ixodida</taxon>
        <taxon>Ixodoidea</taxon>
        <taxon>Ixodidae</taxon>
        <taxon>Hyalomminae</taxon>
        <taxon>Hyalomma</taxon>
    </lineage>
</organism>